<dbReference type="InterPro" id="IPR036291">
    <property type="entry name" value="NAD(P)-bd_dom_sf"/>
</dbReference>
<dbReference type="PANTHER" id="PTHR24320">
    <property type="entry name" value="RETINOL DEHYDROGENASE"/>
    <property type="match status" value="1"/>
</dbReference>
<reference evidence="4 5" key="1">
    <citation type="submission" date="2015-06" db="EMBL/GenBank/DDBJ databases">
        <title>Draft genome of the ant-associated black yeast Phialophora attae CBS 131958.</title>
        <authorList>
            <person name="Moreno L.F."/>
            <person name="Stielow B.J."/>
            <person name="de Hoog S."/>
            <person name="Vicente V.A."/>
            <person name="Weiss V.A."/>
            <person name="de Vries M."/>
            <person name="Cruz L.M."/>
            <person name="Souza E.M."/>
        </authorList>
    </citation>
    <scope>NUCLEOTIDE SEQUENCE [LARGE SCALE GENOMIC DNA]</scope>
    <source>
        <strain evidence="4 5">CBS 131958</strain>
    </source>
</reference>
<comment type="similarity">
    <text evidence="1">Belongs to the short-chain dehydrogenases/reductases (SDR) family.</text>
</comment>
<sequence length="366" mass="40007">MFWPLNRLPRFDGRPAPTDLRFHGQTILITAASGGVGLAAAKSLAERGLSALIVTARTEQKAADTKHAIEAHIETALPNLHPARRPTIIALVLEMNDAESMLNFVTNLMTHVCYLDHAILNAAVLANTHSLNPSTGYEESVHVNAVAPIFLSVQLLPLLLGSRLTGETNPALRPHLTIISSGSCWRVDMNGELRNLYSTTTPLAWLSEPSNFATKFTEQYSRSKLMMEHAMRRLAFLGDVEKDQGDGGAPDPMILVGSATPGPTASDLLRRSERDSLFYVFLLRFVGWIRRRPEIGANCYISSLGLGLEGRGEQLEVDEIATGERVKNVKSGESIKLGDVVWEELLSVLKQMDKAGDGLVAQYLGE</sequence>
<dbReference type="GO" id="GO:0016491">
    <property type="term" value="F:oxidoreductase activity"/>
    <property type="evidence" value="ECO:0007669"/>
    <property type="project" value="UniProtKB-KW"/>
</dbReference>
<organism evidence="4 5">
    <name type="scientific">Cyphellophora attinorum</name>
    <dbReference type="NCBI Taxonomy" id="1664694"/>
    <lineage>
        <taxon>Eukaryota</taxon>
        <taxon>Fungi</taxon>
        <taxon>Dikarya</taxon>
        <taxon>Ascomycota</taxon>
        <taxon>Pezizomycotina</taxon>
        <taxon>Eurotiomycetes</taxon>
        <taxon>Chaetothyriomycetidae</taxon>
        <taxon>Chaetothyriales</taxon>
        <taxon>Cyphellophoraceae</taxon>
        <taxon>Cyphellophora</taxon>
    </lineage>
</organism>
<dbReference type="Proteomes" id="UP000038010">
    <property type="component" value="Unassembled WGS sequence"/>
</dbReference>
<evidence type="ECO:0000313" key="4">
    <source>
        <dbReference type="EMBL" id="KPI38481.1"/>
    </source>
</evidence>
<evidence type="ECO:0000256" key="3">
    <source>
        <dbReference type="ARBA" id="ARBA00023002"/>
    </source>
</evidence>
<dbReference type="SUPFAM" id="SSF51735">
    <property type="entry name" value="NAD(P)-binding Rossmann-fold domains"/>
    <property type="match status" value="1"/>
</dbReference>
<comment type="caution">
    <text evidence="4">The sequence shown here is derived from an EMBL/GenBank/DDBJ whole genome shotgun (WGS) entry which is preliminary data.</text>
</comment>
<dbReference type="GeneID" id="28736232"/>
<gene>
    <name evidence="4" type="ORF">AB675_4228</name>
</gene>
<evidence type="ECO:0000313" key="5">
    <source>
        <dbReference type="Proteomes" id="UP000038010"/>
    </source>
</evidence>
<dbReference type="EMBL" id="LFJN01000018">
    <property type="protein sequence ID" value="KPI38481.1"/>
    <property type="molecule type" value="Genomic_DNA"/>
</dbReference>
<dbReference type="STRING" id="1664694.A0A0N0NKS3"/>
<name>A0A0N0NKS3_9EURO</name>
<evidence type="ECO:0000256" key="1">
    <source>
        <dbReference type="ARBA" id="ARBA00006484"/>
    </source>
</evidence>
<dbReference type="VEuPathDB" id="FungiDB:AB675_4228"/>
<proteinExistence type="inferred from homology"/>
<keyword evidence="3" id="KW-0560">Oxidoreductase</keyword>
<dbReference type="InterPro" id="IPR002347">
    <property type="entry name" value="SDR_fam"/>
</dbReference>
<protein>
    <submittedName>
        <fullName evidence="4">Uncharacterized protein</fullName>
    </submittedName>
</protein>
<accession>A0A0N0NKS3</accession>
<keyword evidence="5" id="KW-1185">Reference proteome</keyword>
<dbReference type="AlphaFoldDB" id="A0A0N0NKS3"/>
<dbReference type="Gene3D" id="3.40.50.720">
    <property type="entry name" value="NAD(P)-binding Rossmann-like Domain"/>
    <property type="match status" value="1"/>
</dbReference>
<keyword evidence="2" id="KW-0521">NADP</keyword>
<dbReference type="OrthoDB" id="542013at2759"/>
<dbReference type="Pfam" id="PF00106">
    <property type="entry name" value="adh_short"/>
    <property type="match status" value="1"/>
</dbReference>
<dbReference type="PANTHER" id="PTHR24320:SF148">
    <property type="entry name" value="NAD(P)-BINDING ROSSMANN-FOLD SUPERFAMILY PROTEIN"/>
    <property type="match status" value="1"/>
</dbReference>
<dbReference type="RefSeq" id="XP_017998444.1">
    <property type="nucleotide sequence ID" value="XM_018144352.1"/>
</dbReference>
<dbReference type="PRINTS" id="PR00081">
    <property type="entry name" value="GDHRDH"/>
</dbReference>
<evidence type="ECO:0000256" key="2">
    <source>
        <dbReference type="ARBA" id="ARBA00022857"/>
    </source>
</evidence>